<dbReference type="Proteomes" id="UP000824125">
    <property type="component" value="Unassembled WGS sequence"/>
</dbReference>
<keyword evidence="2 5" id="KW-0812">Transmembrane</keyword>
<name>A0A9D1SP15_9FIRM</name>
<proteinExistence type="predicted"/>
<protein>
    <recommendedName>
        <fullName evidence="8">Energy-coupling factor transporter transmembrane protein EcfT</fullName>
    </recommendedName>
</protein>
<organism evidence="6 7">
    <name type="scientific">Candidatus Scybalenecus merdavium</name>
    <dbReference type="NCBI Taxonomy" id="2840939"/>
    <lineage>
        <taxon>Bacteria</taxon>
        <taxon>Bacillati</taxon>
        <taxon>Bacillota</taxon>
        <taxon>Clostridia</taxon>
        <taxon>Eubacteriales</taxon>
        <taxon>Oscillospiraceae</taxon>
        <taxon>Oscillospiraceae incertae sedis</taxon>
        <taxon>Candidatus Scybalenecus</taxon>
    </lineage>
</organism>
<feature type="transmembrane region" description="Helical" evidence="5">
    <location>
        <begin position="36"/>
        <end position="57"/>
    </location>
</feature>
<reference evidence="6" key="1">
    <citation type="submission" date="2020-10" db="EMBL/GenBank/DDBJ databases">
        <authorList>
            <person name="Gilroy R."/>
        </authorList>
    </citation>
    <scope>NUCLEOTIDE SEQUENCE</scope>
    <source>
        <strain evidence="6">CHK176-6737</strain>
    </source>
</reference>
<evidence type="ECO:0000256" key="3">
    <source>
        <dbReference type="ARBA" id="ARBA00022989"/>
    </source>
</evidence>
<dbReference type="Pfam" id="PF02361">
    <property type="entry name" value="CbiQ"/>
    <property type="match status" value="1"/>
</dbReference>
<dbReference type="AlphaFoldDB" id="A0A9D1SP15"/>
<reference evidence="6" key="2">
    <citation type="journal article" date="2021" name="PeerJ">
        <title>Extensive microbial diversity within the chicken gut microbiome revealed by metagenomics and culture.</title>
        <authorList>
            <person name="Gilroy R."/>
            <person name="Ravi A."/>
            <person name="Getino M."/>
            <person name="Pursley I."/>
            <person name="Horton D.L."/>
            <person name="Alikhan N.F."/>
            <person name="Baker D."/>
            <person name="Gharbi K."/>
            <person name="Hall N."/>
            <person name="Watson M."/>
            <person name="Adriaenssens E.M."/>
            <person name="Foster-Nyarko E."/>
            <person name="Jarju S."/>
            <person name="Secka A."/>
            <person name="Antonio M."/>
            <person name="Oren A."/>
            <person name="Chaudhuri R.R."/>
            <person name="La Ragione R."/>
            <person name="Hildebrand F."/>
            <person name="Pallen M.J."/>
        </authorList>
    </citation>
    <scope>NUCLEOTIDE SEQUENCE</scope>
    <source>
        <strain evidence="6">CHK176-6737</strain>
    </source>
</reference>
<feature type="transmembrane region" description="Helical" evidence="5">
    <location>
        <begin position="64"/>
        <end position="85"/>
    </location>
</feature>
<dbReference type="CDD" id="cd16914">
    <property type="entry name" value="EcfT"/>
    <property type="match status" value="1"/>
</dbReference>
<gene>
    <name evidence="6" type="ORF">IAD23_05940</name>
</gene>
<keyword evidence="4 5" id="KW-0472">Membrane</keyword>
<dbReference type="GO" id="GO:0005886">
    <property type="term" value="C:plasma membrane"/>
    <property type="evidence" value="ECO:0007669"/>
    <property type="project" value="TreeGrafter"/>
</dbReference>
<evidence type="ECO:0008006" key="8">
    <source>
        <dbReference type="Google" id="ProtNLM"/>
    </source>
</evidence>
<evidence type="ECO:0000313" key="7">
    <source>
        <dbReference type="Proteomes" id="UP000824125"/>
    </source>
</evidence>
<sequence length="227" mass="25266">MFEQFKSKRPLYPLVGFFSSLVTLVAGMIFSRHLSVFIFIAVLAVIYCVFGFWKAVLKMGAGMFLFGVLMALLSAPVSGGFDSFWETVGRALLLGICAVPMISVPPAELTRCLVQLKCPRVITLGMLVTLRFIPVLISEVRQIWEAMKTRGVHMAWYRPGCVYRAFFIPLAMRIINISDTLSLSLETRGFVLDDKDATVYHPVRFRLRDGIFAVLTAASVAAMAVIL</sequence>
<keyword evidence="3 5" id="KW-1133">Transmembrane helix</keyword>
<evidence type="ECO:0000256" key="2">
    <source>
        <dbReference type="ARBA" id="ARBA00022692"/>
    </source>
</evidence>
<comment type="subcellular location">
    <subcellularLocation>
        <location evidence="1">Membrane</location>
        <topology evidence="1">Multi-pass membrane protein</topology>
    </subcellularLocation>
</comment>
<dbReference type="PANTHER" id="PTHR33514:SF13">
    <property type="entry name" value="PROTEIN ABCI12, CHLOROPLASTIC"/>
    <property type="match status" value="1"/>
</dbReference>
<evidence type="ECO:0000256" key="4">
    <source>
        <dbReference type="ARBA" id="ARBA00023136"/>
    </source>
</evidence>
<dbReference type="EMBL" id="DVNM01000032">
    <property type="protein sequence ID" value="HIU69483.1"/>
    <property type="molecule type" value="Genomic_DNA"/>
</dbReference>
<comment type="caution">
    <text evidence="6">The sequence shown here is derived from an EMBL/GenBank/DDBJ whole genome shotgun (WGS) entry which is preliminary data.</text>
</comment>
<evidence type="ECO:0000256" key="5">
    <source>
        <dbReference type="SAM" id="Phobius"/>
    </source>
</evidence>
<dbReference type="InterPro" id="IPR003339">
    <property type="entry name" value="ABC/ECF_trnsptr_transmembrane"/>
</dbReference>
<evidence type="ECO:0000313" key="6">
    <source>
        <dbReference type="EMBL" id="HIU69483.1"/>
    </source>
</evidence>
<dbReference type="PANTHER" id="PTHR33514">
    <property type="entry name" value="PROTEIN ABCI12, CHLOROPLASTIC"/>
    <property type="match status" value="1"/>
</dbReference>
<evidence type="ECO:0000256" key="1">
    <source>
        <dbReference type="ARBA" id="ARBA00004141"/>
    </source>
</evidence>
<accession>A0A9D1SP15</accession>
<feature type="transmembrane region" description="Helical" evidence="5">
    <location>
        <begin position="12"/>
        <end position="30"/>
    </location>
</feature>